<keyword evidence="8 13" id="KW-0539">Nucleus</keyword>
<protein>
    <recommendedName>
        <fullName evidence="2 13">Kinetochore protein Spc24</fullName>
    </recommendedName>
</protein>
<evidence type="ECO:0000256" key="2">
    <source>
        <dbReference type="ARBA" id="ARBA00013690"/>
    </source>
</evidence>
<evidence type="ECO:0000256" key="5">
    <source>
        <dbReference type="ARBA" id="ARBA00022776"/>
    </source>
</evidence>
<keyword evidence="7 14" id="KW-0175">Coiled coil</keyword>
<evidence type="ECO:0000256" key="11">
    <source>
        <dbReference type="ARBA" id="ARBA00045419"/>
    </source>
</evidence>
<dbReference type="Gene3D" id="3.30.160.570">
    <property type="entry name" value="Ncd80 complex, Spc24 subunit"/>
    <property type="match status" value="1"/>
</dbReference>
<comment type="function">
    <text evidence="11">Acts as a component of the essential kinetochore-associated NDC80 complex, which is required for chromosome segregation and spindle checkpoint activity. Required for kinetochore integrity and the organization of stable microtubule binding sites in the outer plate of the kinetochore. The NDC80 complex synergistically enhances the affinity of the SKA1 complex for microtubules and may allow the NDC80 complex to track depolymerizing microtubules.</text>
</comment>
<evidence type="ECO:0000256" key="14">
    <source>
        <dbReference type="SAM" id="Coils"/>
    </source>
</evidence>
<evidence type="ECO:0000256" key="10">
    <source>
        <dbReference type="ARBA" id="ARBA00023328"/>
    </source>
</evidence>
<dbReference type="PANTHER" id="PTHR22142">
    <property type="match status" value="1"/>
</dbReference>
<dbReference type="KEGG" id="pcw:110214088"/>
<evidence type="ECO:0000256" key="6">
    <source>
        <dbReference type="ARBA" id="ARBA00022838"/>
    </source>
</evidence>
<keyword evidence="5 13" id="KW-0498">Mitosis</keyword>
<dbReference type="GO" id="GO:0008608">
    <property type="term" value="P:attachment of spindle microtubules to kinetochore"/>
    <property type="evidence" value="ECO:0007669"/>
    <property type="project" value="Ensembl"/>
</dbReference>
<comment type="subunit">
    <text evidence="12">Component of the NDC80 complex, which consists of NDC80/HEC1, CDCA1, SPBC24 and SPBC25. The NDC80 complex is formed by two subcomplexes composed of NDC80/HEC1-CDCA1 and SPBC24-SPBC25. Each subcomplex is formed by parallel interactions through the coiled-coil domains of individual subunits. Formation of a tetrameric complex is mediated by interactions between the C-terminal regions of both subunits of the NDC80/HEC1-CDCA1 subcomplex and the N-terminal regions of both subunits of the SPBC24-SPBC25 complex. The tetrameric NDC80 complex has an elongated rod-like structure with globular domains at either end.</text>
</comment>
<evidence type="ECO:0000313" key="16">
    <source>
        <dbReference type="RefSeq" id="XP_020850396.1"/>
    </source>
</evidence>
<comment type="subcellular location">
    <subcellularLocation>
        <location evidence="13">Nucleus</location>
    </subcellularLocation>
    <subcellularLocation>
        <location evidence="13">Chromosome</location>
        <location evidence="13">Centromere</location>
        <location evidence="13">Kinetochore</location>
    </subcellularLocation>
</comment>
<evidence type="ECO:0000256" key="12">
    <source>
        <dbReference type="ARBA" id="ARBA00064545"/>
    </source>
</evidence>
<keyword evidence="15" id="KW-1185">Reference proteome</keyword>
<proteinExistence type="inferred from homology"/>
<dbReference type="AlphaFoldDB" id="A0A6P5L449"/>
<comment type="similarity">
    <text evidence="1 13">Belongs to the SPC24 family.</text>
</comment>
<dbReference type="Proteomes" id="UP000515140">
    <property type="component" value="Unplaced"/>
</dbReference>
<dbReference type="FunCoup" id="A0A6P5L449">
    <property type="interactions" value="1133"/>
</dbReference>
<dbReference type="CTD" id="147841"/>
<dbReference type="RefSeq" id="XP_020850396.1">
    <property type="nucleotide sequence ID" value="XM_020994737.1"/>
</dbReference>
<name>A0A6P5L449_PHACI</name>
<dbReference type="GO" id="GO:0008017">
    <property type="term" value="F:microtubule binding"/>
    <property type="evidence" value="ECO:0007669"/>
    <property type="project" value="TreeGrafter"/>
</dbReference>
<reference evidence="16" key="1">
    <citation type="submission" date="2025-08" db="UniProtKB">
        <authorList>
            <consortium name="RefSeq"/>
        </authorList>
    </citation>
    <scope>IDENTIFICATION</scope>
    <source>
        <tissue evidence="16">Spleen</tissue>
    </source>
</reference>
<gene>
    <name evidence="16" type="primary">SPC24</name>
</gene>
<evidence type="ECO:0000256" key="4">
    <source>
        <dbReference type="ARBA" id="ARBA00022618"/>
    </source>
</evidence>
<dbReference type="GO" id="GO:0005730">
    <property type="term" value="C:nucleolus"/>
    <property type="evidence" value="ECO:0007669"/>
    <property type="project" value="Ensembl"/>
</dbReference>
<keyword evidence="3 13" id="KW-0158">Chromosome</keyword>
<dbReference type="FunFam" id="3.30.160.570:FF:000001">
    <property type="entry name" value="SPC24, NDC80 kinetochore complex component"/>
    <property type="match status" value="1"/>
</dbReference>
<dbReference type="OMA" id="DQLWDFV"/>
<dbReference type="Pfam" id="PF08286">
    <property type="entry name" value="Spc24"/>
    <property type="match status" value="1"/>
</dbReference>
<evidence type="ECO:0000256" key="3">
    <source>
        <dbReference type="ARBA" id="ARBA00022454"/>
    </source>
</evidence>
<accession>A0A6P5L449</accession>
<evidence type="ECO:0000256" key="9">
    <source>
        <dbReference type="ARBA" id="ARBA00023306"/>
    </source>
</evidence>
<keyword evidence="6 13" id="KW-0995">Kinetochore</keyword>
<keyword evidence="4 13" id="KW-0132">Cell division</keyword>
<dbReference type="GeneID" id="110214088"/>
<keyword evidence="10 13" id="KW-0137">Centromere</keyword>
<organism evidence="15 16">
    <name type="scientific">Phascolarctos cinereus</name>
    <name type="common">Koala</name>
    <dbReference type="NCBI Taxonomy" id="38626"/>
    <lineage>
        <taxon>Eukaryota</taxon>
        <taxon>Metazoa</taxon>
        <taxon>Chordata</taxon>
        <taxon>Craniata</taxon>
        <taxon>Vertebrata</taxon>
        <taxon>Euteleostomi</taxon>
        <taxon>Mammalia</taxon>
        <taxon>Metatheria</taxon>
        <taxon>Diprotodontia</taxon>
        <taxon>Phascolarctidae</taxon>
        <taxon>Phascolarctos</taxon>
    </lineage>
</organism>
<dbReference type="PANTHER" id="PTHR22142:SF2">
    <property type="entry name" value="KINETOCHORE PROTEIN SPC24"/>
    <property type="match status" value="1"/>
</dbReference>
<dbReference type="InterPro" id="IPR013252">
    <property type="entry name" value="Ndc80_Spc24"/>
</dbReference>
<evidence type="ECO:0000313" key="15">
    <source>
        <dbReference type="Proteomes" id="UP000515140"/>
    </source>
</evidence>
<dbReference type="GO" id="GO:0005654">
    <property type="term" value="C:nucleoplasm"/>
    <property type="evidence" value="ECO:0007669"/>
    <property type="project" value="Ensembl"/>
</dbReference>
<dbReference type="CDD" id="cd11565">
    <property type="entry name" value="RWD_Spc24"/>
    <property type="match status" value="1"/>
</dbReference>
<dbReference type="InParanoid" id="A0A6P5L449"/>
<dbReference type="GO" id="GO:0031262">
    <property type="term" value="C:Ndc80 complex"/>
    <property type="evidence" value="ECO:0007669"/>
    <property type="project" value="Ensembl"/>
</dbReference>
<evidence type="ECO:0000256" key="8">
    <source>
        <dbReference type="ARBA" id="ARBA00023242"/>
    </source>
</evidence>
<feature type="coiled-coil region" evidence="14">
    <location>
        <begin position="66"/>
        <end position="124"/>
    </location>
</feature>
<keyword evidence="9 13" id="KW-0131">Cell cycle</keyword>
<sequence>MAVFRDMEEVSQGLLGLLNPNRAGARVRRLLGRQERMIERLLSTKKSTHRLLSEILTMEEDVAQKLIDEEETAQYVESKLQKIESELQKTSEKDASLKADLHLLMKELEELKEMEQDLTKTEGEVDEDSTVVIPSAVYVSQLYHRVSKIEWDYECEPTVIKGIHHGPNIAQPIHFDSTQHSKKFISDYLWSLVDTQW</sequence>
<evidence type="ECO:0000256" key="13">
    <source>
        <dbReference type="RuleBase" id="RU368011"/>
    </source>
</evidence>
<evidence type="ECO:0000256" key="7">
    <source>
        <dbReference type="ARBA" id="ARBA00023054"/>
    </source>
</evidence>
<evidence type="ECO:0000256" key="1">
    <source>
        <dbReference type="ARBA" id="ARBA00007804"/>
    </source>
</evidence>
<dbReference type="GO" id="GO:0051301">
    <property type="term" value="P:cell division"/>
    <property type="evidence" value="ECO:0007669"/>
    <property type="project" value="UniProtKB-UniRule"/>
</dbReference>